<reference evidence="1" key="1">
    <citation type="submission" date="2019-02" db="EMBL/GenBank/DDBJ databases">
        <authorList>
            <person name="Li S.-H."/>
        </authorList>
    </citation>
    <scope>NUCLEOTIDE SEQUENCE</scope>
    <source>
        <strain evidence="1">IMCC11814</strain>
    </source>
</reference>
<proteinExistence type="predicted"/>
<dbReference type="InterPro" id="IPR021276">
    <property type="entry name" value="DUF2855"/>
</dbReference>
<organism evidence="1 2">
    <name type="scientific">Candidatus Marimicrobium litorale</name>
    <dbReference type="NCBI Taxonomy" id="2518991"/>
    <lineage>
        <taxon>Bacteria</taxon>
        <taxon>Pseudomonadati</taxon>
        <taxon>Pseudomonadota</taxon>
        <taxon>Gammaproteobacteria</taxon>
        <taxon>Cellvibrionales</taxon>
        <taxon>Halieaceae</taxon>
        <taxon>Marimicrobium</taxon>
    </lineage>
</organism>
<evidence type="ECO:0000313" key="1">
    <source>
        <dbReference type="EMBL" id="MCX2977092.1"/>
    </source>
</evidence>
<accession>A0ABT3T496</accession>
<dbReference type="EMBL" id="SHNO01000001">
    <property type="protein sequence ID" value="MCX2977092.1"/>
    <property type="molecule type" value="Genomic_DNA"/>
</dbReference>
<sequence>MKVTELWVDKSNFRNTRSVEAAQPRLGDGDVRVAIDKFAITSNNVGYAFSGEMIGYWRFFPTGEEPWGKVTVWGMADVVESNSSEIDVGERLYGFFPMSSQVVLTPGRIKDEYFMDAASHRQELPALYNQYSRTKAEPAELQAIEDARCVFFPLFATGFVIADFLHDNAWFGANQILIGSVSSKTGYGLAKFLNANGYAGQVIGLTSAHNRAFVEALGLCDQVVTYDSVDTLADVASVYVDMSGDGPLRARLHHHLGDNMVNSQIVGVTHWEAKPAEDNLPGSQPVFFFAPAQIDKRNADWGAGVLTEKAYAASTALAMQLQTLVRMESHSGVEACASVWRDMLDNKISGQQGIIVSL</sequence>
<name>A0ABT3T496_9GAMM</name>
<dbReference type="RefSeq" id="WP_279248821.1">
    <property type="nucleotide sequence ID" value="NZ_SHNO01000001.1"/>
</dbReference>
<dbReference type="Proteomes" id="UP001143304">
    <property type="component" value="Unassembled WGS sequence"/>
</dbReference>
<gene>
    <name evidence="1" type="ORF">EYC82_06960</name>
</gene>
<keyword evidence="2" id="KW-1185">Reference proteome</keyword>
<comment type="caution">
    <text evidence="1">The sequence shown here is derived from an EMBL/GenBank/DDBJ whole genome shotgun (WGS) entry which is preliminary data.</text>
</comment>
<dbReference type="Pfam" id="PF11017">
    <property type="entry name" value="DUF2855"/>
    <property type="match status" value="1"/>
</dbReference>
<protein>
    <submittedName>
        <fullName evidence="1">DUF2855 family protein</fullName>
    </submittedName>
</protein>
<evidence type="ECO:0000313" key="2">
    <source>
        <dbReference type="Proteomes" id="UP001143304"/>
    </source>
</evidence>